<evidence type="ECO:0000256" key="2">
    <source>
        <dbReference type="SAM" id="Phobius"/>
    </source>
</evidence>
<feature type="non-terminal residue" evidence="3">
    <location>
        <position position="1"/>
    </location>
</feature>
<sequence length="518" mass="52647">VSPKCPGTAKDICAGGGGMNFFSCGCRALLRELSGLPSFSSFPLPALTRCAAPHRAPHFSLCFFLFAASQPTGSAATLLPPPPPLFLRMALTVRRRAVCALALLALLCGCCASFVCGANAGEVNVFLEVSCPDTGNKLRWRVAGEKTWQACSFGMDDVLGFSGKLDSPSDSVCAWAVFMYPAPVRRHGRSGSAAADTVALTLQCGTDINSEVYKRWLIANKSTAEQIAAVASSDSPGTLTGCATQTSSGEACGEGEEEDEDEDEGDLEGPAEEGTPEEEAATQLTQEADREAGDAPTLSKLTPNSDTEEAEEAEDEKEKEEEKKTEDSGDALASPPSAAPDAADAPRPGATEQAVGAETSERQRGPSPPADGAGTAGPVGDASVQSGPMDDGQAQQTPPSHAPEAVGGVPSASAAPTSETPNAAAKENGAGPQTAADADGGHGAPSNAATAPTAQAPGQPGSPPTRDAAPHLSNSSAAFKNMTGPFPMNTESDGAVRGCVNWLLLLALLGLCGVTAGF</sequence>
<feature type="compositionally biased region" description="Low complexity" evidence="1">
    <location>
        <begin position="330"/>
        <end position="350"/>
    </location>
</feature>
<feature type="compositionally biased region" description="Acidic residues" evidence="1">
    <location>
        <begin position="306"/>
        <end position="319"/>
    </location>
</feature>
<dbReference type="GeneID" id="40323670"/>
<evidence type="ECO:0000313" key="4">
    <source>
        <dbReference type="Proteomes" id="UP000284403"/>
    </source>
</evidence>
<keyword evidence="2" id="KW-1133">Transmembrane helix</keyword>
<proteinExistence type="predicted"/>
<evidence type="ECO:0000313" key="3">
    <source>
        <dbReference type="EMBL" id="RNE96284.1"/>
    </source>
</evidence>
<reference evidence="3 4" key="1">
    <citation type="journal article" date="2018" name="BMC Genomics">
        <title>Genomic comparison of Trypanosoma conorhini and Trypanosoma rangeli to Trypanosoma cruzi strains of high and low virulence.</title>
        <authorList>
            <person name="Bradwell K.R."/>
            <person name="Koparde V.N."/>
            <person name="Matveyev A.V."/>
            <person name="Serrano M.G."/>
            <person name="Alves J.M."/>
            <person name="Parikh H."/>
            <person name="Huang B."/>
            <person name="Lee V."/>
            <person name="Espinosa-Alvarez O."/>
            <person name="Ortiz P.A."/>
            <person name="Costa-Martins A.G."/>
            <person name="Teixeira M.M."/>
            <person name="Buck G.A."/>
        </authorList>
    </citation>
    <scope>NUCLEOTIDE SEQUENCE [LARGE SCALE GENOMIC DNA]</scope>
    <source>
        <strain evidence="3 4">025E</strain>
    </source>
</reference>
<protein>
    <submittedName>
        <fullName evidence="3">Mucin-like glycoprotein</fullName>
    </submittedName>
</protein>
<keyword evidence="4" id="KW-1185">Reference proteome</keyword>
<accession>A0A422MSU9</accession>
<feature type="compositionally biased region" description="Low complexity" evidence="1">
    <location>
        <begin position="444"/>
        <end position="459"/>
    </location>
</feature>
<feature type="compositionally biased region" description="Polar residues" evidence="1">
    <location>
        <begin position="232"/>
        <end position="248"/>
    </location>
</feature>
<organism evidence="3 4">
    <name type="scientific">Trypanosoma conorhini</name>
    <dbReference type="NCBI Taxonomy" id="83891"/>
    <lineage>
        <taxon>Eukaryota</taxon>
        <taxon>Discoba</taxon>
        <taxon>Euglenozoa</taxon>
        <taxon>Kinetoplastea</taxon>
        <taxon>Metakinetoplastina</taxon>
        <taxon>Trypanosomatida</taxon>
        <taxon>Trypanosomatidae</taxon>
        <taxon>Trypanosoma</taxon>
    </lineage>
</organism>
<feature type="compositionally biased region" description="Acidic residues" evidence="1">
    <location>
        <begin position="253"/>
        <end position="280"/>
    </location>
</feature>
<keyword evidence="2" id="KW-0812">Transmembrane</keyword>
<dbReference type="AlphaFoldDB" id="A0A422MSU9"/>
<name>A0A422MSU9_9TRYP</name>
<dbReference type="EMBL" id="MKKU01001289">
    <property type="protein sequence ID" value="RNE96284.1"/>
    <property type="molecule type" value="Genomic_DNA"/>
</dbReference>
<comment type="caution">
    <text evidence="3">The sequence shown here is derived from an EMBL/GenBank/DDBJ whole genome shotgun (WGS) entry which is preliminary data.</text>
</comment>
<dbReference type="Proteomes" id="UP000284403">
    <property type="component" value="Unassembled WGS sequence"/>
</dbReference>
<dbReference type="RefSeq" id="XP_029223301.1">
    <property type="nucleotide sequence ID" value="XM_029376850.1"/>
</dbReference>
<evidence type="ECO:0000256" key="1">
    <source>
        <dbReference type="SAM" id="MobiDB-lite"/>
    </source>
</evidence>
<keyword evidence="2" id="KW-0472">Membrane</keyword>
<gene>
    <name evidence="3" type="ORF">Tco025E_10059</name>
</gene>
<feature type="transmembrane region" description="Helical" evidence="2">
    <location>
        <begin position="97"/>
        <end position="115"/>
    </location>
</feature>
<feature type="region of interest" description="Disordered" evidence="1">
    <location>
        <begin position="231"/>
        <end position="485"/>
    </location>
</feature>